<evidence type="ECO:0000256" key="1">
    <source>
        <dbReference type="SAM" id="MobiDB-lite"/>
    </source>
</evidence>
<reference evidence="2 3" key="1">
    <citation type="submission" date="2021-02" db="EMBL/GenBank/DDBJ databases">
        <authorList>
            <person name="Vanwijnsberghe S."/>
        </authorList>
    </citation>
    <scope>NUCLEOTIDE SEQUENCE [LARGE SCALE GENOMIC DNA]</scope>
    <source>
        <strain evidence="2 3">R-69776</strain>
    </source>
</reference>
<gene>
    <name evidence="2" type="ORF">R69776_04899</name>
</gene>
<evidence type="ECO:0000313" key="2">
    <source>
        <dbReference type="EMBL" id="CAE6794089.1"/>
    </source>
</evidence>
<dbReference type="Proteomes" id="UP000673821">
    <property type="component" value="Unassembled WGS sequence"/>
</dbReference>
<feature type="region of interest" description="Disordered" evidence="1">
    <location>
        <begin position="1"/>
        <end position="28"/>
    </location>
</feature>
<dbReference type="Pfam" id="PF05488">
    <property type="entry name" value="PAAR_motif"/>
    <property type="match status" value="1"/>
</dbReference>
<protein>
    <recommendedName>
        <fullName evidence="4">PAAR domain-containing protein</fullName>
    </recommendedName>
</protein>
<accession>A0ABN7MG18</accession>
<dbReference type="CDD" id="cd14744">
    <property type="entry name" value="PAAR_CT_2"/>
    <property type="match status" value="1"/>
</dbReference>
<organism evidence="2 3">
    <name type="scientific">Paraburkholderia nemoris</name>
    <dbReference type="NCBI Taxonomy" id="2793076"/>
    <lineage>
        <taxon>Bacteria</taxon>
        <taxon>Pseudomonadati</taxon>
        <taxon>Pseudomonadota</taxon>
        <taxon>Betaproteobacteria</taxon>
        <taxon>Burkholderiales</taxon>
        <taxon>Burkholderiaceae</taxon>
        <taxon>Paraburkholderia</taxon>
    </lineage>
</organism>
<evidence type="ECO:0008006" key="4">
    <source>
        <dbReference type="Google" id="ProtNLM"/>
    </source>
</evidence>
<comment type="caution">
    <text evidence="2">The sequence shown here is derived from an EMBL/GenBank/DDBJ whole genome shotgun (WGS) entry which is preliminary data.</text>
</comment>
<dbReference type="Gene3D" id="2.60.200.60">
    <property type="match status" value="1"/>
</dbReference>
<keyword evidence="3" id="KW-1185">Reference proteome</keyword>
<sequence length="86" mass="8691">MSKPFIRVGDTHSHGGQVVAGAPNSNADGKAIARVGDPAICQIHGPTTIVTGDSNVKYDGQFVAREGDKLACGASLIASQAKTGSL</sequence>
<dbReference type="InterPro" id="IPR008727">
    <property type="entry name" value="PAAR_motif"/>
</dbReference>
<evidence type="ECO:0000313" key="3">
    <source>
        <dbReference type="Proteomes" id="UP000673821"/>
    </source>
</evidence>
<name>A0ABN7MG18_9BURK</name>
<dbReference type="RefSeq" id="WP_200659836.1">
    <property type="nucleotide sequence ID" value="NZ_CAJNBH010000015.1"/>
</dbReference>
<dbReference type="EMBL" id="CAJNBH010000015">
    <property type="protein sequence ID" value="CAE6794089.1"/>
    <property type="molecule type" value="Genomic_DNA"/>
</dbReference>
<proteinExistence type="predicted"/>